<proteinExistence type="predicted"/>
<organism evidence="1 2">
    <name type="scientific">Mythimna loreyi</name>
    <dbReference type="NCBI Taxonomy" id="667449"/>
    <lineage>
        <taxon>Eukaryota</taxon>
        <taxon>Metazoa</taxon>
        <taxon>Ecdysozoa</taxon>
        <taxon>Arthropoda</taxon>
        <taxon>Hexapoda</taxon>
        <taxon>Insecta</taxon>
        <taxon>Pterygota</taxon>
        <taxon>Neoptera</taxon>
        <taxon>Endopterygota</taxon>
        <taxon>Lepidoptera</taxon>
        <taxon>Glossata</taxon>
        <taxon>Ditrysia</taxon>
        <taxon>Noctuoidea</taxon>
        <taxon>Noctuidae</taxon>
        <taxon>Noctuinae</taxon>
        <taxon>Hadenini</taxon>
        <taxon>Mythimna</taxon>
    </lineage>
</organism>
<dbReference type="EMBL" id="CM056803">
    <property type="protein sequence ID" value="KAJ8707535.1"/>
    <property type="molecule type" value="Genomic_DNA"/>
</dbReference>
<evidence type="ECO:0000313" key="2">
    <source>
        <dbReference type="Proteomes" id="UP001231649"/>
    </source>
</evidence>
<reference evidence="1" key="1">
    <citation type="submission" date="2023-03" db="EMBL/GenBank/DDBJ databases">
        <title>Chromosome-level genomes of two armyworms, Mythimna separata and Mythimna loreyi, provide insights into the biosynthesis and reception of sex pheromones.</title>
        <authorList>
            <person name="Zhao H."/>
        </authorList>
    </citation>
    <scope>NUCLEOTIDE SEQUENCE</scope>
    <source>
        <strain evidence="1">BeijingLab</strain>
    </source>
</reference>
<protein>
    <submittedName>
        <fullName evidence="1">Uncharacterized protein</fullName>
    </submittedName>
</protein>
<gene>
    <name evidence="1" type="ORF">PYW08_010787</name>
</gene>
<sequence length="463" mass="51763">MTGYRHTIIVYLALSCLTNVLCELNLSEDEPCITNGLNGTCVGIFRCDSAALVYLYANAGYDVVEYNLPELPDICSYKDNEPVVCCTDCGVTKDEYFRDYGVGPLGVLGKKDGSIALSKCFEYFGKLPYPCRGSANFGIKKLWKENKKCHEINYSNALAVGGRDAQRWEFPHVALLGYGDDVESAQWLCGGSVISERFILTAAHCTSTRALGNITFAALGLLKRTDPKKYWKIHKIKSIIIHPEYKAPSKYHDIALLETETEINFGKDLLPACLDINTEFKDGVEASGWGRLGHRQDLADTLQVVYLEEYNKTECAAIYQPHRHLKNGYDHEKQMCFGSHREVIDTCEGDSGGPLQTNKFKCQYSIAGVTSYGKNCGILGSAGVYTRVSYYVPWIESVVWPEETEAKRKKDNLWLDEWLVIRSDVANNGGNFGPAVAQRERPGPDRLRHHEQTADEDRERGAG</sequence>
<comment type="caution">
    <text evidence="1">The sequence shown here is derived from an EMBL/GenBank/DDBJ whole genome shotgun (WGS) entry which is preliminary data.</text>
</comment>
<dbReference type="Proteomes" id="UP001231649">
    <property type="component" value="Chromosome 27"/>
</dbReference>
<accession>A0ACC2Q4J1</accession>
<keyword evidence="2" id="KW-1185">Reference proteome</keyword>
<name>A0ACC2Q4J1_9NEOP</name>
<evidence type="ECO:0000313" key="1">
    <source>
        <dbReference type="EMBL" id="KAJ8707535.1"/>
    </source>
</evidence>